<accession>A0AAV6URE8</accession>
<dbReference type="AlphaFoldDB" id="A0AAV6URE8"/>
<dbReference type="EMBL" id="JAFNEN010000281">
    <property type="protein sequence ID" value="KAG8187050.1"/>
    <property type="molecule type" value="Genomic_DNA"/>
</dbReference>
<gene>
    <name evidence="1" type="ORF">JTE90_019260</name>
</gene>
<keyword evidence="2" id="KW-1185">Reference proteome</keyword>
<name>A0AAV6URE8_9ARAC</name>
<evidence type="ECO:0000313" key="1">
    <source>
        <dbReference type="EMBL" id="KAG8187050.1"/>
    </source>
</evidence>
<protein>
    <submittedName>
        <fullName evidence="1">Uncharacterized protein</fullName>
    </submittedName>
</protein>
<reference evidence="1 2" key="1">
    <citation type="journal article" date="2022" name="Nat. Ecol. Evol.">
        <title>A masculinizing supergene underlies an exaggerated male reproductive morph in a spider.</title>
        <authorList>
            <person name="Hendrickx F."/>
            <person name="De Corte Z."/>
            <person name="Sonet G."/>
            <person name="Van Belleghem S.M."/>
            <person name="Kostlbacher S."/>
            <person name="Vangestel C."/>
        </authorList>
    </citation>
    <scope>NUCLEOTIDE SEQUENCE [LARGE SCALE GENOMIC DNA]</scope>
    <source>
        <strain evidence="1">W744_W776</strain>
    </source>
</reference>
<proteinExistence type="predicted"/>
<organism evidence="1 2">
    <name type="scientific">Oedothorax gibbosus</name>
    <dbReference type="NCBI Taxonomy" id="931172"/>
    <lineage>
        <taxon>Eukaryota</taxon>
        <taxon>Metazoa</taxon>
        <taxon>Ecdysozoa</taxon>
        <taxon>Arthropoda</taxon>
        <taxon>Chelicerata</taxon>
        <taxon>Arachnida</taxon>
        <taxon>Araneae</taxon>
        <taxon>Araneomorphae</taxon>
        <taxon>Entelegynae</taxon>
        <taxon>Araneoidea</taxon>
        <taxon>Linyphiidae</taxon>
        <taxon>Erigoninae</taxon>
        <taxon>Oedothorax</taxon>
    </lineage>
</organism>
<evidence type="ECO:0000313" key="2">
    <source>
        <dbReference type="Proteomes" id="UP000827092"/>
    </source>
</evidence>
<dbReference type="Proteomes" id="UP000827092">
    <property type="component" value="Unassembled WGS sequence"/>
</dbReference>
<comment type="caution">
    <text evidence="1">The sequence shown here is derived from an EMBL/GenBank/DDBJ whole genome shotgun (WGS) entry which is preliminary data.</text>
</comment>
<sequence length="144" mass="15714">MSSNLAENTDFSLPVVPGGGCTPPPLLSCPRQGDFSKPNYAKRHFHSVYTLLKSCDQTHQASKISNIGSEENCMVVENNLQRISALRNLRAADSCYSKILFLSPRDFSESSPNLRGVINSKSDYSAERPHKGGIDAAPRCIEGV</sequence>